<dbReference type="EnsemblBacteria" id="ABF42372">
    <property type="protein sequence ID" value="ABF42372"/>
    <property type="gene ID" value="Acid345_3371"/>
</dbReference>
<dbReference type="PANTHER" id="PTHR47197:SF3">
    <property type="entry name" value="DIHYDRO-HEME D1 DEHYDROGENASE"/>
    <property type="match status" value="1"/>
</dbReference>
<feature type="signal peptide" evidence="1">
    <location>
        <begin position="1"/>
        <end position="20"/>
    </location>
</feature>
<evidence type="ECO:0000256" key="1">
    <source>
        <dbReference type="SAM" id="SignalP"/>
    </source>
</evidence>
<dbReference type="InterPro" id="IPR051200">
    <property type="entry name" value="Host-pathogen_enzymatic-act"/>
</dbReference>
<protein>
    <recommendedName>
        <fullName evidence="4">Lipoprotein</fullName>
    </recommendedName>
</protein>
<evidence type="ECO:0000313" key="2">
    <source>
        <dbReference type="EMBL" id="ABF42372.1"/>
    </source>
</evidence>
<dbReference type="AlphaFoldDB" id="Q1IL78"/>
<keyword evidence="1" id="KW-0732">Signal</keyword>
<dbReference type="HOGENOM" id="CLU_711307_0_0_0"/>
<dbReference type="eggNOG" id="ENOG502ZADA">
    <property type="taxonomic scope" value="Bacteria"/>
</dbReference>
<dbReference type="STRING" id="204669.Acid345_3371"/>
<evidence type="ECO:0000313" key="3">
    <source>
        <dbReference type="Proteomes" id="UP000002432"/>
    </source>
</evidence>
<dbReference type="KEGG" id="aba:Acid345_3371"/>
<keyword evidence="3" id="KW-1185">Reference proteome</keyword>
<evidence type="ECO:0008006" key="4">
    <source>
        <dbReference type="Google" id="ProtNLM"/>
    </source>
</evidence>
<sequence length="388" mass="40380">MKRAAILFAILCAAFWTSCGGGSSNNAQVSNLKDRALFDNAVTGGVNILNIDKTPPQIYLTTVAALSAPQTMYIAPDRSFVLIYDDLSFSLNYFASAQETVTSSLPLNYHTDGGVLSADGKHAYFPIPQNPEANPTPPGAVLTFDLTTGTAGVQIPVAGARRVALSSDNNSLLVFADDTDSLWYVDLSATTIKAKEITGFNRPYMAYFGSDNKTAYVLNCGTECSGAAAPSVQPLAVSPSAQTPGTAIPVPGATVGLLNGSTLSIAGNDLTKPEGSQGVYSTVDVSGGTVSGITAIPDGLHTLMTAFNSAIFVGSKNCSTTNCLAVINSGKATIPTSTGNVTAITPAPKKNWVYVMQGGELLQFDPSGTYGMPYDIIGDGWDIKLLDQ</sequence>
<dbReference type="OrthoDB" id="106898at2"/>
<accession>Q1IL78</accession>
<dbReference type="PANTHER" id="PTHR47197">
    <property type="entry name" value="PROTEIN NIRF"/>
    <property type="match status" value="1"/>
</dbReference>
<reference evidence="2 3" key="1">
    <citation type="journal article" date="2009" name="Appl. Environ. Microbiol.">
        <title>Three genomes from the phylum Acidobacteria provide insight into the lifestyles of these microorganisms in soils.</title>
        <authorList>
            <person name="Ward N.L."/>
            <person name="Challacombe J.F."/>
            <person name="Janssen P.H."/>
            <person name="Henrissat B."/>
            <person name="Coutinho P.M."/>
            <person name="Wu M."/>
            <person name="Xie G."/>
            <person name="Haft D.H."/>
            <person name="Sait M."/>
            <person name="Badger J."/>
            <person name="Barabote R.D."/>
            <person name="Bradley B."/>
            <person name="Brettin T.S."/>
            <person name="Brinkac L.M."/>
            <person name="Bruce D."/>
            <person name="Creasy T."/>
            <person name="Daugherty S.C."/>
            <person name="Davidsen T.M."/>
            <person name="DeBoy R.T."/>
            <person name="Detter J.C."/>
            <person name="Dodson R.J."/>
            <person name="Durkin A.S."/>
            <person name="Ganapathy A."/>
            <person name="Gwinn-Giglio M."/>
            <person name="Han C.S."/>
            <person name="Khouri H."/>
            <person name="Kiss H."/>
            <person name="Kothari S.P."/>
            <person name="Madupu R."/>
            <person name="Nelson K.E."/>
            <person name="Nelson W.C."/>
            <person name="Paulsen I."/>
            <person name="Penn K."/>
            <person name="Ren Q."/>
            <person name="Rosovitz M.J."/>
            <person name="Selengut J.D."/>
            <person name="Shrivastava S."/>
            <person name="Sullivan S.A."/>
            <person name="Tapia R."/>
            <person name="Thompson L.S."/>
            <person name="Watkins K.L."/>
            <person name="Yang Q."/>
            <person name="Yu C."/>
            <person name="Zafar N."/>
            <person name="Zhou L."/>
            <person name="Kuske C.R."/>
        </authorList>
    </citation>
    <scope>NUCLEOTIDE SEQUENCE [LARGE SCALE GENOMIC DNA]</scope>
    <source>
        <strain evidence="2 3">Ellin345</strain>
    </source>
</reference>
<dbReference type="SUPFAM" id="SSF50969">
    <property type="entry name" value="YVTN repeat-like/Quinoprotein amine dehydrogenase"/>
    <property type="match status" value="1"/>
</dbReference>
<dbReference type="InterPro" id="IPR015943">
    <property type="entry name" value="WD40/YVTN_repeat-like_dom_sf"/>
</dbReference>
<dbReference type="RefSeq" id="WP_011524171.1">
    <property type="nucleotide sequence ID" value="NC_008009.1"/>
</dbReference>
<proteinExistence type="predicted"/>
<dbReference type="Gene3D" id="2.130.10.10">
    <property type="entry name" value="YVTN repeat-like/Quinoprotein amine dehydrogenase"/>
    <property type="match status" value="1"/>
</dbReference>
<dbReference type="PROSITE" id="PS51257">
    <property type="entry name" value="PROKAR_LIPOPROTEIN"/>
    <property type="match status" value="1"/>
</dbReference>
<dbReference type="InterPro" id="IPR011044">
    <property type="entry name" value="Quino_amine_DH_bsu"/>
</dbReference>
<dbReference type="Proteomes" id="UP000002432">
    <property type="component" value="Chromosome"/>
</dbReference>
<organism evidence="2 3">
    <name type="scientific">Koribacter versatilis (strain Ellin345)</name>
    <dbReference type="NCBI Taxonomy" id="204669"/>
    <lineage>
        <taxon>Bacteria</taxon>
        <taxon>Pseudomonadati</taxon>
        <taxon>Acidobacteriota</taxon>
        <taxon>Terriglobia</taxon>
        <taxon>Terriglobales</taxon>
        <taxon>Candidatus Korobacteraceae</taxon>
        <taxon>Candidatus Korobacter</taxon>
    </lineage>
</organism>
<name>Q1IL78_KORVE</name>
<feature type="chain" id="PRO_5004190889" description="Lipoprotein" evidence="1">
    <location>
        <begin position="21"/>
        <end position="388"/>
    </location>
</feature>
<gene>
    <name evidence="2" type="ordered locus">Acid345_3371</name>
</gene>
<dbReference type="EMBL" id="CP000360">
    <property type="protein sequence ID" value="ABF42372.1"/>
    <property type="molecule type" value="Genomic_DNA"/>
</dbReference>